<reference evidence="2 3" key="1">
    <citation type="journal article" date="2016" name="Nat. Commun.">
        <title>Thousands of microbial genomes shed light on interconnected biogeochemical processes in an aquifer system.</title>
        <authorList>
            <person name="Anantharaman K."/>
            <person name="Brown C.T."/>
            <person name="Hug L.A."/>
            <person name="Sharon I."/>
            <person name="Castelle C.J."/>
            <person name="Probst A.J."/>
            <person name="Thomas B.C."/>
            <person name="Singh A."/>
            <person name="Wilkins M.J."/>
            <person name="Karaoz U."/>
            <person name="Brodie E.L."/>
            <person name="Williams K.H."/>
            <person name="Hubbard S.S."/>
            <person name="Banfield J.F."/>
        </authorList>
    </citation>
    <scope>NUCLEOTIDE SEQUENCE [LARGE SCALE GENOMIC DNA]</scope>
</reference>
<accession>A0A1F5Z1Q7</accession>
<feature type="transmembrane region" description="Helical" evidence="1">
    <location>
        <begin position="6"/>
        <end position="26"/>
    </location>
</feature>
<protein>
    <submittedName>
        <fullName evidence="2">Uncharacterized protein</fullName>
    </submittedName>
</protein>
<dbReference type="AlphaFoldDB" id="A0A1F5Z1Q7"/>
<feature type="transmembrane region" description="Helical" evidence="1">
    <location>
        <begin position="38"/>
        <end position="56"/>
    </location>
</feature>
<organism evidence="2 3">
    <name type="scientific">Candidatus Gottesmanbacteria bacterium RIFCSPHIGHO2_01_FULL_40_15</name>
    <dbReference type="NCBI Taxonomy" id="1798376"/>
    <lineage>
        <taxon>Bacteria</taxon>
        <taxon>Candidatus Gottesmaniibacteriota</taxon>
    </lineage>
</organism>
<keyword evidence="1" id="KW-0812">Transmembrane</keyword>
<feature type="transmembrane region" description="Helical" evidence="1">
    <location>
        <begin position="62"/>
        <end position="83"/>
    </location>
</feature>
<name>A0A1F5Z1Q7_9BACT</name>
<sequence length="85" mass="10106">MKKDKHIFFHYLSLFFLLSAGFILFYQNQGISKNQLTIAFFISFFYVIWGIIHHYLKGDLHWRIVIEYSLIAILAVILIRGAILR</sequence>
<evidence type="ECO:0000313" key="3">
    <source>
        <dbReference type="Proteomes" id="UP000177354"/>
    </source>
</evidence>
<gene>
    <name evidence="2" type="ORF">A2777_05465</name>
</gene>
<evidence type="ECO:0000313" key="2">
    <source>
        <dbReference type="EMBL" id="OGG06399.1"/>
    </source>
</evidence>
<dbReference type="Proteomes" id="UP000177354">
    <property type="component" value="Unassembled WGS sequence"/>
</dbReference>
<evidence type="ECO:0000256" key="1">
    <source>
        <dbReference type="SAM" id="Phobius"/>
    </source>
</evidence>
<proteinExistence type="predicted"/>
<keyword evidence="1" id="KW-1133">Transmembrane helix</keyword>
<keyword evidence="1" id="KW-0472">Membrane</keyword>
<comment type="caution">
    <text evidence="2">The sequence shown here is derived from an EMBL/GenBank/DDBJ whole genome shotgun (WGS) entry which is preliminary data.</text>
</comment>
<dbReference type="EMBL" id="MFJF01000015">
    <property type="protein sequence ID" value="OGG06399.1"/>
    <property type="molecule type" value="Genomic_DNA"/>
</dbReference>